<dbReference type="InterPro" id="IPR017937">
    <property type="entry name" value="Thioredoxin_CS"/>
</dbReference>
<evidence type="ECO:0000313" key="4">
    <source>
        <dbReference type="EMBL" id="KAA1081419.1"/>
    </source>
</evidence>
<evidence type="ECO:0000259" key="3">
    <source>
        <dbReference type="PROSITE" id="PS51352"/>
    </source>
</evidence>
<proteinExistence type="predicted"/>
<evidence type="ECO:0000256" key="1">
    <source>
        <dbReference type="ARBA" id="ARBA00020570"/>
    </source>
</evidence>
<accession>A0A5B0N014</accession>
<sequence>MRSASNFNNSSHSIHLLINTMSVASLRTLDEFHSAIGQGSEADSFAIVDFSATWCGPCKVISPIFEKLASEDQTGKVKYYKVDVDEAREIASEAGISAMPTFIVYKKGSPVDSLKGASQPGLTQLIAKCHQN</sequence>
<dbReference type="PROSITE" id="PS51352">
    <property type="entry name" value="THIOREDOXIN_2"/>
    <property type="match status" value="1"/>
</dbReference>
<keyword evidence="2" id="KW-1015">Disulfide bond</keyword>
<dbReference type="Proteomes" id="UP000324748">
    <property type="component" value="Unassembled WGS sequence"/>
</dbReference>
<dbReference type="EMBL" id="VDEP01000112">
    <property type="protein sequence ID" value="KAA1130143.1"/>
    <property type="molecule type" value="Genomic_DNA"/>
</dbReference>
<dbReference type="AlphaFoldDB" id="A0A5B0N014"/>
<keyword evidence="6" id="KW-1185">Reference proteome</keyword>
<dbReference type="CDD" id="cd02947">
    <property type="entry name" value="TRX_family"/>
    <property type="match status" value="1"/>
</dbReference>
<dbReference type="PANTHER" id="PTHR46115">
    <property type="entry name" value="THIOREDOXIN-LIKE PROTEIN 1"/>
    <property type="match status" value="1"/>
</dbReference>
<organism evidence="4 6">
    <name type="scientific">Puccinia graminis f. sp. tritici</name>
    <dbReference type="NCBI Taxonomy" id="56615"/>
    <lineage>
        <taxon>Eukaryota</taxon>
        <taxon>Fungi</taxon>
        <taxon>Dikarya</taxon>
        <taxon>Basidiomycota</taxon>
        <taxon>Pucciniomycotina</taxon>
        <taxon>Pucciniomycetes</taxon>
        <taxon>Pucciniales</taxon>
        <taxon>Pucciniaceae</taxon>
        <taxon>Puccinia</taxon>
    </lineage>
</organism>
<evidence type="ECO:0000313" key="5">
    <source>
        <dbReference type="EMBL" id="KAA1130143.1"/>
    </source>
</evidence>
<dbReference type="SUPFAM" id="SSF52833">
    <property type="entry name" value="Thioredoxin-like"/>
    <property type="match status" value="1"/>
</dbReference>
<feature type="domain" description="Thioredoxin" evidence="3">
    <location>
        <begin position="1"/>
        <end position="131"/>
    </location>
</feature>
<dbReference type="Gene3D" id="3.40.30.10">
    <property type="entry name" value="Glutaredoxin"/>
    <property type="match status" value="1"/>
</dbReference>
<evidence type="ECO:0000256" key="2">
    <source>
        <dbReference type="ARBA" id="ARBA00023157"/>
    </source>
</evidence>
<evidence type="ECO:0000313" key="6">
    <source>
        <dbReference type="Proteomes" id="UP000324748"/>
    </source>
</evidence>
<evidence type="ECO:0000313" key="7">
    <source>
        <dbReference type="Proteomes" id="UP000325313"/>
    </source>
</evidence>
<dbReference type="Pfam" id="PF00085">
    <property type="entry name" value="Thioredoxin"/>
    <property type="match status" value="1"/>
</dbReference>
<dbReference type="InterPro" id="IPR013766">
    <property type="entry name" value="Thioredoxin_domain"/>
</dbReference>
<dbReference type="InterPro" id="IPR036249">
    <property type="entry name" value="Thioredoxin-like_sf"/>
</dbReference>
<name>A0A5B0N014_PUCGR</name>
<dbReference type="Proteomes" id="UP000325313">
    <property type="component" value="Unassembled WGS sequence"/>
</dbReference>
<dbReference type="OrthoDB" id="2121326at2759"/>
<dbReference type="EMBL" id="VSWC01000131">
    <property type="protein sequence ID" value="KAA1081419.1"/>
    <property type="molecule type" value="Genomic_DNA"/>
</dbReference>
<dbReference type="PROSITE" id="PS00194">
    <property type="entry name" value="THIOREDOXIN_1"/>
    <property type="match status" value="1"/>
</dbReference>
<protein>
    <recommendedName>
        <fullName evidence="1">Thioredoxin</fullName>
    </recommendedName>
</protein>
<comment type="caution">
    <text evidence="4">The sequence shown here is derived from an EMBL/GenBank/DDBJ whole genome shotgun (WGS) entry which is preliminary data.</text>
</comment>
<dbReference type="FunFam" id="3.40.30.10:FF:000245">
    <property type="entry name" value="Thioredoxin"/>
    <property type="match status" value="1"/>
</dbReference>
<reference evidence="6 7" key="1">
    <citation type="submission" date="2019-05" db="EMBL/GenBank/DDBJ databases">
        <title>Emergence of the Ug99 lineage of the wheat stem rust pathogen through somatic hybridization.</title>
        <authorList>
            <person name="Li F."/>
            <person name="Upadhyaya N.M."/>
            <person name="Sperschneider J."/>
            <person name="Matny O."/>
            <person name="Nguyen-Phuc H."/>
            <person name="Mago R."/>
            <person name="Raley C."/>
            <person name="Miller M.E."/>
            <person name="Silverstein K.A.T."/>
            <person name="Henningsen E."/>
            <person name="Hirsch C.D."/>
            <person name="Visser B."/>
            <person name="Pretorius Z.A."/>
            <person name="Steffenson B.J."/>
            <person name="Schwessinger B."/>
            <person name="Dodds P.N."/>
            <person name="Figueroa M."/>
        </authorList>
    </citation>
    <scope>NUCLEOTIDE SEQUENCE [LARGE SCALE GENOMIC DNA]</scope>
    <source>
        <strain evidence="4">21-0</strain>
        <strain evidence="5 7">Ug99</strain>
    </source>
</reference>
<gene>
    <name evidence="4" type="ORF">PGT21_035395</name>
    <name evidence="5" type="ORF">PGTUg99_006492</name>
</gene>
<dbReference type="PRINTS" id="PR00421">
    <property type="entry name" value="THIOREDOXIN"/>
</dbReference>